<name>A0A1F6WQW7_9BACT</name>
<accession>A0A1F6WQW7</accession>
<organism evidence="2 3">
    <name type="scientific">Candidatus Nomurabacteria bacterium RIFCSPLOWO2_01_FULL_33_17</name>
    <dbReference type="NCBI Taxonomy" id="1801764"/>
    <lineage>
        <taxon>Bacteria</taxon>
        <taxon>Candidatus Nomuraibacteriota</taxon>
    </lineage>
</organism>
<keyword evidence="1" id="KW-0472">Membrane</keyword>
<evidence type="ECO:0000313" key="3">
    <source>
        <dbReference type="Proteomes" id="UP000178184"/>
    </source>
</evidence>
<dbReference type="EMBL" id="MFUO01000004">
    <property type="protein sequence ID" value="OGI84278.1"/>
    <property type="molecule type" value="Genomic_DNA"/>
</dbReference>
<feature type="transmembrane region" description="Helical" evidence="1">
    <location>
        <begin position="12"/>
        <end position="45"/>
    </location>
</feature>
<comment type="caution">
    <text evidence="2">The sequence shown here is derived from an EMBL/GenBank/DDBJ whole genome shotgun (WGS) entry which is preliminary data.</text>
</comment>
<dbReference type="Pfam" id="PF08570">
    <property type="entry name" value="DUF1761"/>
    <property type="match status" value="1"/>
</dbReference>
<protein>
    <submittedName>
        <fullName evidence="2">Uncharacterized protein</fullName>
    </submittedName>
</protein>
<evidence type="ECO:0000256" key="1">
    <source>
        <dbReference type="SAM" id="Phobius"/>
    </source>
</evidence>
<dbReference type="AlphaFoldDB" id="A0A1F6WQW7"/>
<feature type="transmembrane region" description="Helical" evidence="1">
    <location>
        <begin position="65"/>
        <end position="90"/>
    </location>
</feature>
<sequence length="93" mass="10550">MIIRVVLDFVSSFIMFFGFLTIMNLAFASTYSAALIFGIIFWFFIIMPNKASGAIWSGRARRDSWTLFGINAGYSLVSFALVAPLFILLLRFF</sequence>
<keyword evidence="1" id="KW-0812">Transmembrane</keyword>
<dbReference type="Proteomes" id="UP000178184">
    <property type="component" value="Unassembled WGS sequence"/>
</dbReference>
<gene>
    <name evidence="2" type="ORF">A2903_00175</name>
</gene>
<proteinExistence type="predicted"/>
<evidence type="ECO:0000313" key="2">
    <source>
        <dbReference type="EMBL" id="OGI84278.1"/>
    </source>
</evidence>
<dbReference type="InterPro" id="IPR013879">
    <property type="entry name" value="DUF1761"/>
</dbReference>
<reference evidence="2 3" key="1">
    <citation type="journal article" date="2016" name="Nat. Commun.">
        <title>Thousands of microbial genomes shed light on interconnected biogeochemical processes in an aquifer system.</title>
        <authorList>
            <person name="Anantharaman K."/>
            <person name="Brown C.T."/>
            <person name="Hug L.A."/>
            <person name="Sharon I."/>
            <person name="Castelle C.J."/>
            <person name="Probst A.J."/>
            <person name="Thomas B.C."/>
            <person name="Singh A."/>
            <person name="Wilkins M.J."/>
            <person name="Karaoz U."/>
            <person name="Brodie E.L."/>
            <person name="Williams K.H."/>
            <person name="Hubbard S.S."/>
            <person name="Banfield J.F."/>
        </authorList>
    </citation>
    <scope>NUCLEOTIDE SEQUENCE [LARGE SCALE GENOMIC DNA]</scope>
</reference>
<keyword evidence="1" id="KW-1133">Transmembrane helix</keyword>